<dbReference type="EMBL" id="ATBP01000540">
    <property type="protein sequence ID" value="ETR69867.1"/>
    <property type="molecule type" value="Genomic_DNA"/>
</dbReference>
<name>A0A1V1P4T5_9BACT</name>
<comment type="caution">
    <text evidence="2">The sequence shown here is derived from an EMBL/GenBank/DDBJ whole genome shotgun (WGS) entry which is preliminary data.</text>
</comment>
<feature type="domain" description="ABC-three component systems C-terminal" evidence="1">
    <location>
        <begin position="81"/>
        <end position="136"/>
    </location>
</feature>
<organism evidence="2 3">
    <name type="scientific">Candidatus Magnetoglobus multicellularis str. Araruama</name>
    <dbReference type="NCBI Taxonomy" id="890399"/>
    <lineage>
        <taxon>Bacteria</taxon>
        <taxon>Pseudomonadati</taxon>
        <taxon>Thermodesulfobacteriota</taxon>
        <taxon>Desulfobacteria</taxon>
        <taxon>Desulfobacterales</taxon>
        <taxon>Desulfobacteraceae</taxon>
        <taxon>Candidatus Magnetoglobus</taxon>
    </lineage>
</organism>
<dbReference type="Pfam" id="PF20275">
    <property type="entry name" value="CTD10"/>
    <property type="match status" value="1"/>
</dbReference>
<proteinExistence type="predicted"/>
<reference evidence="3" key="1">
    <citation type="submission" date="2012-11" db="EMBL/GenBank/DDBJ databases">
        <authorList>
            <person name="Lucero-Rivera Y.E."/>
            <person name="Tovar-Ramirez D."/>
        </authorList>
    </citation>
    <scope>NUCLEOTIDE SEQUENCE [LARGE SCALE GENOMIC DNA]</scope>
    <source>
        <strain evidence="3">Araruama</strain>
    </source>
</reference>
<gene>
    <name evidence="2" type="ORF">OMM_09233</name>
</gene>
<protein>
    <recommendedName>
        <fullName evidence="1">ABC-three component systems C-terminal domain-containing protein</fullName>
    </recommendedName>
</protein>
<sequence>MSNNNKAFQFMIENRKVIIETLKENISIPKAWDQLRKKMPVVEKVIKLNTFKANVKALNVVNDIMNVNQKLMEEISIIGQEEKYVEIRNQKPLLHADMIFAKLEEWAGGTAIKTPGEKAAILSVLAYFFDKCVIFEDAKDVK</sequence>
<dbReference type="InterPro" id="IPR046919">
    <property type="entry name" value="ABC-3C_CTD10"/>
</dbReference>
<evidence type="ECO:0000313" key="2">
    <source>
        <dbReference type="EMBL" id="ETR69867.1"/>
    </source>
</evidence>
<dbReference type="AlphaFoldDB" id="A0A1V1P4T5"/>
<accession>A0A1V1P4T5</accession>
<evidence type="ECO:0000259" key="1">
    <source>
        <dbReference type="Pfam" id="PF20275"/>
    </source>
</evidence>
<dbReference type="Proteomes" id="UP000189670">
    <property type="component" value="Unassembled WGS sequence"/>
</dbReference>
<evidence type="ECO:0000313" key="3">
    <source>
        <dbReference type="Proteomes" id="UP000189670"/>
    </source>
</evidence>